<evidence type="ECO:0000256" key="4">
    <source>
        <dbReference type="ARBA" id="ARBA00022598"/>
    </source>
</evidence>
<dbReference type="Gene3D" id="3.40.1190.10">
    <property type="entry name" value="Mur-like, catalytic domain"/>
    <property type="match status" value="1"/>
</dbReference>
<evidence type="ECO:0000256" key="7">
    <source>
        <dbReference type="HAMAP-Rule" id="MF_00639"/>
    </source>
</evidence>
<feature type="domain" description="Mur ligase C-terminal" evidence="9">
    <location>
        <begin position="307"/>
        <end position="424"/>
    </location>
</feature>
<evidence type="ECO:0000259" key="9">
    <source>
        <dbReference type="Pfam" id="PF02875"/>
    </source>
</evidence>
<dbReference type="AlphaFoldDB" id="A0A0G1BNP8"/>
<evidence type="ECO:0000256" key="1">
    <source>
        <dbReference type="ARBA" id="ARBA00004496"/>
    </source>
</evidence>
<organism evidence="11 12">
    <name type="scientific">Candidatus Nomurabacteria bacterium GW2011_GWC2_42_20</name>
    <dbReference type="NCBI Taxonomy" id="1618756"/>
    <lineage>
        <taxon>Bacteria</taxon>
        <taxon>Candidatus Nomuraibacteriota</taxon>
    </lineage>
</organism>
<dbReference type="PANTHER" id="PTHR43692">
    <property type="entry name" value="UDP-N-ACETYLMURAMOYLALANINE--D-GLUTAMATE LIGASE"/>
    <property type="match status" value="1"/>
</dbReference>
<dbReference type="GO" id="GO:0051301">
    <property type="term" value="P:cell division"/>
    <property type="evidence" value="ECO:0007669"/>
    <property type="project" value="UniProtKB-KW"/>
</dbReference>
<dbReference type="GO" id="GO:0071555">
    <property type="term" value="P:cell wall organization"/>
    <property type="evidence" value="ECO:0007669"/>
    <property type="project" value="UniProtKB-KW"/>
</dbReference>
<keyword evidence="3 7" id="KW-0963">Cytoplasm</keyword>
<dbReference type="EMBL" id="LCDG01000004">
    <property type="protein sequence ID" value="KKS47901.1"/>
    <property type="molecule type" value="Genomic_DNA"/>
</dbReference>
<comment type="catalytic activity">
    <reaction evidence="7 8">
        <text>UDP-N-acetyl-alpha-D-muramoyl-L-alanine + D-glutamate + ATP = UDP-N-acetyl-alpha-D-muramoyl-L-alanyl-D-glutamate + ADP + phosphate + H(+)</text>
        <dbReference type="Rhea" id="RHEA:16429"/>
        <dbReference type="ChEBI" id="CHEBI:15378"/>
        <dbReference type="ChEBI" id="CHEBI:29986"/>
        <dbReference type="ChEBI" id="CHEBI:30616"/>
        <dbReference type="ChEBI" id="CHEBI:43474"/>
        <dbReference type="ChEBI" id="CHEBI:83898"/>
        <dbReference type="ChEBI" id="CHEBI:83900"/>
        <dbReference type="ChEBI" id="CHEBI:456216"/>
        <dbReference type="EC" id="6.3.2.9"/>
    </reaction>
</comment>
<dbReference type="GO" id="GO:0009252">
    <property type="term" value="P:peptidoglycan biosynthetic process"/>
    <property type="evidence" value="ECO:0007669"/>
    <property type="project" value="UniProtKB-UniRule"/>
</dbReference>
<comment type="similarity">
    <text evidence="7">Belongs to the MurCDEF family.</text>
</comment>
<comment type="function">
    <text evidence="7 8">Cell wall formation. Catalyzes the addition of glutamate to the nucleotide precursor UDP-N-acetylmuramoyl-L-alanine (UMA).</text>
</comment>
<keyword evidence="7 8" id="KW-0132">Cell division</keyword>
<dbReference type="Pfam" id="PF21799">
    <property type="entry name" value="MurD-like_N"/>
    <property type="match status" value="1"/>
</dbReference>
<feature type="domain" description="Mur ligase central" evidence="10">
    <location>
        <begin position="123"/>
        <end position="247"/>
    </location>
</feature>
<keyword evidence="4 7" id="KW-0436">Ligase</keyword>
<evidence type="ECO:0000256" key="6">
    <source>
        <dbReference type="ARBA" id="ARBA00022840"/>
    </source>
</evidence>
<dbReference type="NCBIfam" id="TIGR01087">
    <property type="entry name" value="murD"/>
    <property type="match status" value="1"/>
</dbReference>
<protein>
    <recommendedName>
        <fullName evidence="7 8">UDP-N-acetylmuramoylalanine--D-glutamate ligase</fullName>
        <ecNumber evidence="7 8">6.3.2.9</ecNumber>
    </recommendedName>
    <alternativeName>
        <fullName evidence="7">D-glutamic acid-adding enzyme</fullName>
    </alternativeName>
    <alternativeName>
        <fullName evidence="7">UDP-N-acetylmuramoyl-L-alanyl-D-glutamate synthetase</fullName>
    </alternativeName>
</protein>
<dbReference type="Proteomes" id="UP000034704">
    <property type="component" value="Unassembled WGS sequence"/>
</dbReference>
<dbReference type="SUPFAM" id="SSF53623">
    <property type="entry name" value="MurD-like peptide ligases, catalytic domain"/>
    <property type="match status" value="1"/>
</dbReference>
<sequence length="450" mass="49559">MDEMKYKTFFTGKKITMLGLGLLGRGVNVAKFLAELGAELTITDMKDAKALEPSLKQLRKFKNIRYVLGEHRLKDFKNCDMVIKAAGVPLDSPYIAEAKKNKIPVEMDASLFAKFTPATIVGVTGTRGKSTVTHLIAHILEQAYPNHVFVGGNVRGMATLPLLKKTKIGDIVVLELDSWQLQGFGDAKVSPHVSVFTNFLNDHLNYYKGDMQKYFEDKANIFKYQKDDEVLVLGEQAVKEIKARFKGKIKSEVLVAKKSLVPKAWKIKIPGEHNLANIACAVLVCQELDVPVKAIKDGVESFLGVPGRLELVRTIGGIKYYNDTTATTPDGNRVALEALGLKSKKNIVLIAGGADKNLDYSDMAKLVHKTVKGLVLIEGAATEKLLSFIPKRTSYPVYIVDNMKDAILSACDFAKKGDTILLSPGAASFGVFKNEFDRGDQFIKMVKKIT</sequence>
<name>A0A0G1BNP8_9BACT</name>
<evidence type="ECO:0000313" key="12">
    <source>
        <dbReference type="Proteomes" id="UP000034704"/>
    </source>
</evidence>
<dbReference type="GO" id="GO:0008764">
    <property type="term" value="F:UDP-N-acetylmuramoylalanine-D-glutamate ligase activity"/>
    <property type="evidence" value="ECO:0007669"/>
    <property type="project" value="UniProtKB-UniRule"/>
</dbReference>
<comment type="subcellular location">
    <subcellularLocation>
        <location evidence="1 7 8">Cytoplasm</location>
    </subcellularLocation>
</comment>
<dbReference type="Pfam" id="PF02875">
    <property type="entry name" value="Mur_ligase_C"/>
    <property type="match status" value="1"/>
</dbReference>
<feature type="binding site" evidence="7">
    <location>
        <begin position="125"/>
        <end position="131"/>
    </location>
    <ligand>
        <name>ATP</name>
        <dbReference type="ChEBI" id="CHEBI:30616"/>
    </ligand>
</feature>
<dbReference type="STRING" id="1618756.UV12_C0004G0009"/>
<evidence type="ECO:0000256" key="8">
    <source>
        <dbReference type="RuleBase" id="RU003664"/>
    </source>
</evidence>
<accession>A0A0G1BNP8</accession>
<gene>
    <name evidence="7" type="primary">murD</name>
    <name evidence="11" type="ORF">UV12_C0004G0009</name>
</gene>
<dbReference type="InterPro" id="IPR005762">
    <property type="entry name" value="MurD"/>
</dbReference>
<dbReference type="InterPro" id="IPR036565">
    <property type="entry name" value="Mur-like_cat_sf"/>
</dbReference>
<keyword evidence="7 8" id="KW-0573">Peptidoglycan synthesis</keyword>
<comment type="pathway">
    <text evidence="2 7 8">Cell wall biogenesis; peptidoglycan biosynthesis.</text>
</comment>
<keyword evidence="5 7" id="KW-0547">Nucleotide-binding</keyword>
<keyword evidence="7 8" id="KW-0133">Cell shape</keyword>
<dbReference type="InterPro" id="IPR013221">
    <property type="entry name" value="Mur_ligase_cen"/>
</dbReference>
<dbReference type="SUPFAM" id="SSF51984">
    <property type="entry name" value="MurCD N-terminal domain"/>
    <property type="match status" value="1"/>
</dbReference>
<keyword evidence="7 8" id="KW-0131">Cell cycle</keyword>
<evidence type="ECO:0000259" key="10">
    <source>
        <dbReference type="Pfam" id="PF08245"/>
    </source>
</evidence>
<dbReference type="HAMAP" id="MF_00639">
    <property type="entry name" value="MurD"/>
    <property type="match status" value="1"/>
</dbReference>
<proteinExistence type="inferred from homology"/>
<dbReference type="UniPathway" id="UPA00219"/>
<evidence type="ECO:0000256" key="2">
    <source>
        <dbReference type="ARBA" id="ARBA00004752"/>
    </source>
</evidence>
<dbReference type="GO" id="GO:0008360">
    <property type="term" value="P:regulation of cell shape"/>
    <property type="evidence" value="ECO:0007669"/>
    <property type="project" value="UniProtKB-KW"/>
</dbReference>
<dbReference type="Pfam" id="PF08245">
    <property type="entry name" value="Mur_ligase_M"/>
    <property type="match status" value="1"/>
</dbReference>
<evidence type="ECO:0000313" key="11">
    <source>
        <dbReference type="EMBL" id="KKS47901.1"/>
    </source>
</evidence>
<dbReference type="PANTHER" id="PTHR43692:SF1">
    <property type="entry name" value="UDP-N-ACETYLMURAMOYLALANINE--D-GLUTAMATE LIGASE"/>
    <property type="match status" value="1"/>
</dbReference>
<dbReference type="InterPro" id="IPR036615">
    <property type="entry name" value="Mur_ligase_C_dom_sf"/>
</dbReference>
<dbReference type="SUPFAM" id="SSF53244">
    <property type="entry name" value="MurD-like peptide ligases, peptide-binding domain"/>
    <property type="match status" value="1"/>
</dbReference>
<reference evidence="11 12" key="1">
    <citation type="journal article" date="2015" name="Nature">
        <title>rRNA introns, odd ribosomes, and small enigmatic genomes across a large radiation of phyla.</title>
        <authorList>
            <person name="Brown C.T."/>
            <person name="Hug L.A."/>
            <person name="Thomas B.C."/>
            <person name="Sharon I."/>
            <person name="Castelle C.J."/>
            <person name="Singh A."/>
            <person name="Wilkins M.J."/>
            <person name="Williams K.H."/>
            <person name="Banfield J.F."/>
        </authorList>
    </citation>
    <scope>NUCLEOTIDE SEQUENCE [LARGE SCALE GENOMIC DNA]</scope>
</reference>
<evidence type="ECO:0000256" key="5">
    <source>
        <dbReference type="ARBA" id="ARBA00022741"/>
    </source>
</evidence>
<dbReference type="GO" id="GO:0005737">
    <property type="term" value="C:cytoplasm"/>
    <property type="evidence" value="ECO:0007669"/>
    <property type="project" value="UniProtKB-SubCell"/>
</dbReference>
<keyword evidence="6 7" id="KW-0067">ATP-binding</keyword>
<dbReference type="InterPro" id="IPR004101">
    <property type="entry name" value="Mur_ligase_C"/>
</dbReference>
<dbReference type="GO" id="GO:0005524">
    <property type="term" value="F:ATP binding"/>
    <property type="evidence" value="ECO:0007669"/>
    <property type="project" value="UniProtKB-UniRule"/>
</dbReference>
<dbReference type="EC" id="6.3.2.9" evidence="7 8"/>
<keyword evidence="7 8" id="KW-0961">Cell wall biogenesis/degradation</keyword>
<comment type="caution">
    <text evidence="11">The sequence shown here is derived from an EMBL/GenBank/DDBJ whole genome shotgun (WGS) entry which is preliminary data.</text>
</comment>
<evidence type="ECO:0000256" key="3">
    <source>
        <dbReference type="ARBA" id="ARBA00022490"/>
    </source>
</evidence>
<dbReference type="Gene3D" id="3.90.190.20">
    <property type="entry name" value="Mur ligase, C-terminal domain"/>
    <property type="match status" value="1"/>
</dbReference>
<dbReference type="Gene3D" id="3.40.50.720">
    <property type="entry name" value="NAD(P)-binding Rossmann-like Domain"/>
    <property type="match status" value="1"/>
</dbReference>